<gene>
    <name evidence="4" type="ORF">BN1095_790049</name>
    <name evidence="3" type="ORF">BN1096_560148</name>
    <name evidence="2" type="ORF">BN1097_540151</name>
</gene>
<dbReference type="EMBL" id="LK933504">
    <property type="protein sequence ID" value="CDT79723.1"/>
    <property type="molecule type" value="Genomic_DNA"/>
</dbReference>
<name>A0A069A9J2_CLODI</name>
<dbReference type="AlphaFoldDB" id="A0A069A9J2"/>
<evidence type="ECO:0000256" key="1">
    <source>
        <dbReference type="SAM" id="SignalP"/>
    </source>
</evidence>
<evidence type="ECO:0000313" key="2">
    <source>
        <dbReference type="EMBL" id="CDS86013.1"/>
    </source>
</evidence>
<evidence type="ECO:0000313" key="3">
    <source>
        <dbReference type="EMBL" id="CDS86456.1"/>
    </source>
</evidence>
<protein>
    <submittedName>
        <fullName evidence="2">Putative exported protein</fullName>
    </submittedName>
</protein>
<evidence type="ECO:0000313" key="4">
    <source>
        <dbReference type="EMBL" id="CDT79723.1"/>
    </source>
</evidence>
<keyword evidence="1" id="KW-0732">Signal</keyword>
<dbReference type="EMBL" id="LK932509">
    <property type="protein sequence ID" value="CDS86456.1"/>
    <property type="molecule type" value="Genomic_DNA"/>
</dbReference>
<feature type="chain" id="PRO_5013440299" evidence="1">
    <location>
        <begin position="29"/>
        <end position="114"/>
    </location>
</feature>
<organism evidence="2">
    <name type="scientific">Clostridioides difficile</name>
    <name type="common">Peptoclostridium difficile</name>
    <dbReference type="NCBI Taxonomy" id="1496"/>
    <lineage>
        <taxon>Bacteria</taxon>
        <taxon>Bacillati</taxon>
        <taxon>Bacillota</taxon>
        <taxon>Clostridia</taxon>
        <taxon>Peptostreptococcales</taxon>
        <taxon>Peptostreptococcaceae</taxon>
        <taxon>Clostridioides</taxon>
    </lineage>
</organism>
<feature type="signal peptide" evidence="1">
    <location>
        <begin position="1"/>
        <end position="28"/>
    </location>
</feature>
<sequence length="114" mass="12927">MNYRLKKSVTTILSLLIMTILLPTNASASKVEDSSMKVMYSEKQVTDMDKLYDMAKNGITDVKSYNEKGIIKNARTGESIYVDYISTIQLLEVKQSKNLTSKTYSKTVFLILIQ</sequence>
<dbReference type="EMBL" id="LK932392">
    <property type="protein sequence ID" value="CDS86013.1"/>
    <property type="molecule type" value="Genomic_DNA"/>
</dbReference>
<dbReference type="RefSeq" id="WP_021390131.1">
    <property type="nucleotide sequence ID" value="NZ_BBYB01000172.1"/>
</dbReference>
<accession>A0A069A9J2</accession>
<reference evidence="2" key="1">
    <citation type="submission" date="2014-07" db="EMBL/GenBank/DDBJ databases">
        <authorList>
            <person name="Monot Marc"/>
        </authorList>
    </citation>
    <scope>NUCLEOTIDE SEQUENCE</scope>
    <source>
        <strain evidence="4">7032989</strain>
        <strain evidence="2">7032994</strain>
    </source>
</reference>
<proteinExistence type="predicted"/>